<dbReference type="InterPro" id="IPR050415">
    <property type="entry name" value="MRET"/>
</dbReference>
<proteinExistence type="predicted"/>
<dbReference type="InterPro" id="IPR039261">
    <property type="entry name" value="FNR_nucleotide-bd"/>
</dbReference>
<dbReference type="InterPro" id="IPR001709">
    <property type="entry name" value="Flavoprot_Pyr_Nucl_cyt_Rdtase"/>
</dbReference>
<dbReference type="PANTHER" id="PTHR47354">
    <property type="entry name" value="NADH OXIDOREDUCTASE HCR"/>
    <property type="match status" value="1"/>
</dbReference>
<dbReference type="Proteomes" id="UP001500279">
    <property type="component" value="Unassembled WGS sequence"/>
</dbReference>
<keyword evidence="2" id="KW-0408">Iron</keyword>
<dbReference type="EMBL" id="BAAAEW010000023">
    <property type="protein sequence ID" value="GAA0757357.1"/>
    <property type="molecule type" value="Genomic_DNA"/>
</dbReference>
<dbReference type="InterPro" id="IPR001433">
    <property type="entry name" value="OxRdtase_FAD/NAD-bd"/>
</dbReference>
<evidence type="ECO:0000259" key="4">
    <source>
        <dbReference type="PROSITE" id="PS51384"/>
    </source>
</evidence>
<keyword evidence="2" id="KW-0001">2Fe-2S</keyword>
<keyword evidence="2" id="KW-0479">Metal-binding</keyword>
<evidence type="ECO:0000256" key="2">
    <source>
        <dbReference type="ARBA" id="ARBA00022714"/>
    </source>
</evidence>
<protein>
    <submittedName>
        <fullName evidence="5">FAD-binding oxidoreductase</fullName>
    </submittedName>
</protein>
<evidence type="ECO:0000256" key="3">
    <source>
        <dbReference type="ARBA" id="ARBA00034078"/>
    </source>
</evidence>
<gene>
    <name evidence="5" type="ORF">GCM10009107_36910</name>
</gene>
<feature type="domain" description="FAD-binding FR-type" evidence="4">
    <location>
        <begin position="10"/>
        <end position="110"/>
    </location>
</feature>
<dbReference type="SUPFAM" id="SSF52343">
    <property type="entry name" value="Ferredoxin reductase-like, C-terminal NADP-linked domain"/>
    <property type="match status" value="1"/>
</dbReference>
<evidence type="ECO:0000313" key="6">
    <source>
        <dbReference type="Proteomes" id="UP001500279"/>
    </source>
</evidence>
<sequence length="249" mass="26919">MSAVPTPAASPWREATVDEVLRHGPRALSLFLNSPLPPHQAGQHVDLRLVAEDGYEARRSYSIASAPGAPRMELLIERLDNGEVSPYFHEVTVAGDVLELRGPIGGHFVWRVTQPGPLLLVAGGSGIAPLMAMLRHRAATQAPVDTLLIYSARTWDELVYRDELAAMAAQDARFHFTAVTTREPARRAGDFSQRLDRAALATALQQWGQQPQDGYLCGATGFVETVAAALVDLGMPAASIRTERYGGLS</sequence>
<dbReference type="InterPro" id="IPR017938">
    <property type="entry name" value="Riboflavin_synthase-like_b-brl"/>
</dbReference>
<dbReference type="PROSITE" id="PS51384">
    <property type="entry name" value="FAD_FR"/>
    <property type="match status" value="1"/>
</dbReference>
<keyword evidence="6" id="KW-1185">Reference proteome</keyword>
<dbReference type="RefSeq" id="WP_211361455.1">
    <property type="nucleotide sequence ID" value="NZ_BAAAEW010000023.1"/>
</dbReference>
<dbReference type="Gene3D" id="3.40.50.80">
    <property type="entry name" value="Nucleotide-binding domain of ferredoxin-NADP reductase (FNR) module"/>
    <property type="match status" value="1"/>
</dbReference>
<dbReference type="SUPFAM" id="SSF63380">
    <property type="entry name" value="Riboflavin synthase domain-like"/>
    <property type="match status" value="1"/>
</dbReference>
<dbReference type="InterPro" id="IPR017927">
    <property type="entry name" value="FAD-bd_FR_type"/>
</dbReference>
<organism evidence="5 6">
    <name type="scientific">Ideonella azotifigens</name>
    <dbReference type="NCBI Taxonomy" id="513160"/>
    <lineage>
        <taxon>Bacteria</taxon>
        <taxon>Pseudomonadati</taxon>
        <taxon>Pseudomonadota</taxon>
        <taxon>Betaproteobacteria</taxon>
        <taxon>Burkholderiales</taxon>
        <taxon>Sphaerotilaceae</taxon>
        <taxon>Ideonella</taxon>
    </lineage>
</organism>
<dbReference type="Pfam" id="PF00175">
    <property type="entry name" value="NAD_binding_1"/>
    <property type="match status" value="1"/>
</dbReference>
<dbReference type="InterPro" id="IPR008333">
    <property type="entry name" value="Cbr1-like_FAD-bd_dom"/>
</dbReference>
<dbReference type="PRINTS" id="PR00410">
    <property type="entry name" value="PHEHYDRXLASE"/>
</dbReference>
<dbReference type="Pfam" id="PF00970">
    <property type="entry name" value="FAD_binding_6"/>
    <property type="match status" value="1"/>
</dbReference>
<name>A0ABN1K7K1_9BURK</name>
<dbReference type="Gene3D" id="2.40.30.10">
    <property type="entry name" value="Translation factors"/>
    <property type="match status" value="1"/>
</dbReference>
<dbReference type="CDD" id="cd06217">
    <property type="entry name" value="FNR_iron_sulfur_binding_3"/>
    <property type="match status" value="1"/>
</dbReference>
<evidence type="ECO:0000313" key="5">
    <source>
        <dbReference type="EMBL" id="GAA0757357.1"/>
    </source>
</evidence>
<evidence type="ECO:0000256" key="1">
    <source>
        <dbReference type="ARBA" id="ARBA00001974"/>
    </source>
</evidence>
<comment type="cofactor">
    <cofactor evidence="3">
        <name>[2Fe-2S] cluster</name>
        <dbReference type="ChEBI" id="CHEBI:190135"/>
    </cofactor>
</comment>
<dbReference type="PRINTS" id="PR00371">
    <property type="entry name" value="FPNCR"/>
</dbReference>
<dbReference type="PANTHER" id="PTHR47354:SF5">
    <property type="entry name" value="PROTEIN RFBI"/>
    <property type="match status" value="1"/>
</dbReference>
<comment type="cofactor">
    <cofactor evidence="1">
        <name>FAD</name>
        <dbReference type="ChEBI" id="CHEBI:57692"/>
    </cofactor>
</comment>
<reference evidence="5 6" key="1">
    <citation type="journal article" date="2019" name="Int. J. Syst. Evol. Microbiol.">
        <title>The Global Catalogue of Microorganisms (GCM) 10K type strain sequencing project: providing services to taxonomists for standard genome sequencing and annotation.</title>
        <authorList>
            <consortium name="The Broad Institute Genomics Platform"/>
            <consortium name="The Broad Institute Genome Sequencing Center for Infectious Disease"/>
            <person name="Wu L."/>
            <person name="Ma J."/>
        </authorList>
    </citation>
    <scope>NUCLEOTIDE SEQUENCE [LARGE SCALE GENOMIC DNA]</scope>
    <source>
        <strain evidence="5 6">JCM 15503</strain>
    </source>
</reference>
<accession>A0ABN1K7K1</accession>
<keyword evidence="2" id="KW-0411">Iron-sulfur</keyword>
<comment type="caution">
    <text evidence="5">The sequence shown here is derived from an EMBL/GenBank/DDBJ whole genome shotgun (WGS) entry which is preliminary data.</text>
</comment>